<gene>
    <name evidence="2" type="ORF">EJP67_21740</name>
</gene>
<proteinExistence type="predicted"/>
<dbReference type="Pfam" id="PF19502">
    <property type="entry name" value="DUF6036"/>
    <property type="match status" value="1"/>
</dbReference>
<organism evidence="2 3">
    <name type="scientific">Variovorax guangxiensis</name>
    <dbReference type="NCBI Taxonomy" id="1775474"/>
    <lineage>
        <taxon>Bacteria</taxon>
        <taxon>Pseudomonadati</taxon>
        <taxon>Pseudomonadota</taxon>
        <taxon>Betaproteobacteria</taxon>
        <taxon>Burkholderiales</taxon>
        <taxon>Comamonadaceae</taxon>
        <taxon>Variovorax</taxon>
    </lineage>
</organism>
<dbReference type="AlphaFoldDB" id="A0A3S1A537"/>
<dbReference type="OrthoDB" id="1524134at2"/>
<dbReference type="RefSeq" id="WP_126023777.1">
    <property type="nucleotide sequence ID" value="NZ_RXFT01000009.1"/>
</dbReference>
<comment type="caution">
    <text evidence="2">The sequence shown here is derived from an EMBL/GenBank/DDBJ whole genome shotgun (WGS) entry which is preliminary data.</text>
</comment>
<reference evidence="2 3" key="1">
    <citation type="submission" date="2018-12" db="EMBL/GenBank/DDBJ databases">
        <title>The genome sequences of Variovorax guangxiensis DSM 27352.</title>
        <authorList>
            <person name="Gao J."/>
            <person name="Sun J."/>
        </authorList>
    </citation>
    <scope>NUCLEOTIDE SEQUENCE [LARGE SCALE GENOMIC DNA]</scope>
    <source>
        <strain evidence="2 3">DSM 27352</strain>
    </source>
</reference>
<dbReference type="InterPro" id="IPR045792">
    <property type="entry name" value="DUF6036"/>
</dbReference>
<dbReference type="EMBL" id="RXFT01000009">
    <property type="protein sequence ID" value="RUR69682.1"/>
    <property type="molecule type" value="Genomic_DNA"/>
</dbReference>
<evidence type="ECO:0000313" key="2">
    <source>
        <dbReference type="EMBL" id="RUR69682.1"/>
    </source>
</evidence>
<feature type="domain" description="DUF6036" evidence="1">
    <location>
        <begin position="17"/>
        <end position="149"/>
    </location>
</feature>
<sequence>MQRSEAEHVLRAAAAIAQEQSFVVIGSQALLFLLEDAPPSLLVSRELDLYPALHPEKSDLIDGAIGALSSFDDTFGYHADGVGPETAVMPGDWMQRASLHYLGDLTVVCPDLHDLALSKCVAAREKDADFVRELLRLDLVNTAVLHERAALLDGAKYPVAQIDDWIGRRSIEAGKSS</sequence>
<protein>
    <recommendedName>
        <fullName evidence="1">DUF6036 domain-containing protein</fullName>
    </recommendedName>
</protein>
<evidence type="ECO:0000313" key="3">
    <source>
        <dbReference type="Proteomes" id="UP000281118"/>
    </source>
</evidence>
<name>A0A3S1A537_9BURK</name>
<accession>A0A3S1A537</accession>
<evidence type="ECO:0000259" key="1">
    <source>
        <dbReference type="Pfam" id="PF19502"/>
    </source>
</evidence>
<dbReference type="Proteomes" id="UP000281118">
    <property type="component" value="Unassembled WGS sequence"/>
</dbReference>